<dbReference type="OrthoDB" id="3690573at2759"/>
<protein>
    <submittedName>
        <fullName evidence="2">Uncharacterized protein</fullName>
    </submittedName>
</protein>
<evidence type="ECO:0000256" key="1">
    <source>
        <dbReference type="SAM" id="MobiDB-lite"/>
    </source>
</evidence>
<feature type="region of interest" description="Disordered" evidence="1">
    <location>
        <begin position="111"/>
        <end position="135"/>
    </location>
</feature>
<sequence>MSTTASASDLARSTITSAEPKTIQSNGKAVLQKIDSNIKKRKIQVGPIGPGKSSSQIPAAIAKMLAPSTSASGTNVKSMIPTKRQKSTGYSVKNPIDVDALHPVLVTPGLPPFKVKKTPPNSTTLPGPGNMANKSTSAESRQALHGAAITRPMPVTTSQTMQDNAYQAAEQNMQNVYALMAQQRNGVKKHQHTTASGYQMIMNPPRSASVNAVNPRPRAVPRSALAPINYANSKYHQHNSAPAPTKPASSHTKFHPIAEEELRKRVVQYVRDYSRPGFHKRRILVDDDDDDPEATSGDENDESSSSGNPHNVVVSSSGVGMSNAVGSTNFAIANLTSHTRLLTDLFQIYPHSRDQAGLREDIAMLVSVQNQRLRDWLRAENKENARKRPKLDVTRDTTTIPSFSTVEMECATVMRRGSRDKTDTQEDRHGKQQAKKQTMTELEVQVLKFLPSDSEVWNEKDGVGPKET</sequence>
<keyword evidence="3" id="KW-1185">Reference proteome</keyword>
<proteinExistence type="predicted"/>
<feature type="compositionally biased region" description="Acidic residues" evidence="1">
    <location>
        <begin position="286"/>
        <end position="302"/>
    </location>
</feature>
<feature type="region of interest" description="Disordered" evidence="1">
    <location>
        <begin position="414"/>
        <end position="439"/>
    </location>
</feature>
<evidence type="ECO:0000313" key="3">
    <source>
        <dbReference type="Proteomes" id="UP000799428"/>
    </source>
</evidence>
<evidence type="ECO:0000313" key="2">
    <source>
        <dbReference type="EMBL" id="KAF2714895.1"/>
    </source>
</evidence>
<name>A0A6G1KQQ8_9PLEO</name>
<organism evidence="2 3">
    <name type="scientific">Pleomassaria siparia CBS 279.74</name>
    <dbReference type="NCBI Taxonomy" id="1314801"/>
    <lineage>
        <taxon>Eukaryota</taxon>
        <taxon>Fungi</taxon>
        <taxon>Dikarya</taxon>
        <taxon>Ascomycota</taxon>
        <taxon>Pezizomycotina</taxon>
        <taxon>Dothideomycetes</taxon>
        <taxon>Pleosporomycetidae</taxon>
        <taxon>Pleosporales</taxon>
        <taxon>Pleomassariaceae</taxon>
        <taxon>Pleomassaria</taxon>
    </lineage>
</organism>
<dbReference type="Proteomes" id="UP000799428">
    <property type="component" value="Unassembled WGS sequence"/>
</dbReference>
<dbReference type="EMBL" id="MU005764">
    <property type="protein sequence ID" value="KAF2714895.1"/>
    <property type="molecule type" value="Genomic_DNA"/>
</dbReference>
<accession>A0A6G1KQQ8</accession>
<feature type="region of interest" description="Disordered" evidence="1">
    <location>
        <begin position="281"/>
        <end position="317"/>
    </location>
</feature>
<feature type="compositionally biased region" description="Basic and acidic residues" evidence="1">
    <location>
        <begin position="417"/>
        <end position="430"/>
    </location>
</feature>
<reference evidence="2" key="1">
    <citation type="journal article" date="2020" name="Stud. Mycol.">
        <title>101 Dothideomycetes genomes: a test case for predicting lifestyles and emergence of pathogens.</title>
        <authorList>
            <person name="Haridas S."/>
            <person name="Albert R."/>
            <person name="Binder M."/>
            <person name="Bloem J."/>
            <person name="Labutti K."/>
            <person name="Salamov A."/>
            <person name="Andreopoulos B."/>
            <person name="Baker S."/>
            <person name="Barry K."/>
            <person name="Bills G."/>
            <person name="Bluhm B."/>
            <person name="Cannon C."/>
            <person name="Castanera R."/>
            <person name="Culley D."/>
            <person name="Daum C."/>
            <person name="Ezra D."/>
            <person name="Gonzalez J."/>
            <person name="Henrissat B."/>
            <person name="Kuo A."/>
            <person name="Liang C."/>
            <person name="Lipzen A."/>
            <person name="Lutzoni F."/>
            <person name="Magnuson J."/>
            <person name="Mondo S."/>
            <person name="Nolan M."/>
            <person name="Ohm R."/>
            <person name="Pangilinan J."/>
            <person name="Park H.-J."/>
            <person name="Ramirez L."/>
            <person name="Alfaro M."/>
            <person name="Sun H."/>
            <person name="Tritt A."/>
            <person name="Yoshinaga Y."/>
            <person name="Zwiers L.-H."/>
            <person name="Turgeon B."/>
            <person name="Goodwin S."/>
            <person name="Spatafora J."/>
            <person name="Crous P."/>
            <person name="Grigoriev I."/>
        </authorList>
    </citation>
    <scope>NUCLEOTIDE SEQUENCE</scope>
    <source>
        <strain evidence="2">CBS 279.74</strain>
    </source>
</reference>
<gene>
    <name evidence="2" type="ORF">K504DRAFT_13453</name>
</gene>
<feature type="compositionally biased region" description="Low complexity" evidence="1">
    <location>
        <begin position="303"/>
        <end position="317"/>
    </location>
</feature>
<dbReference type="AlphaFoldDB" id="A0A6G1KQQ8"/>